<dbReference type="Proteomes" id="UP001432380">
    <property type="component" value="Segment"/>
</dbReference>
<sequence length="236" mass="26969">MTLAELYEKLSFGELQNLYEADEGSGVLRDDFKPKVVRHLNDALLRLYSRFALKESNLVIELHDHITNYHLKSKFAESQWETSGQDFLYIKDLTREPFTDDIIRILSVYNNFGDQIPLNDDTQPESVFSPQGALLQVPRPVSGQALSLVYQAKHPILYWDRDETEQDIEIPDVLEEALLAYVAHKLYSNKNTQEAQGIAQSHIAMYEAICQDVIDKDLVSTSSSTTNIRFNKGGWV</sequence>
<reference evidence="1" key="1">
    <citation type="submission" date="2024-01" db="EMBL/GenBank/DDBJ databases">
        <authorList>
            <person name="Zhu Q."/>
        </authorList>
    </citation>
    <scope>NUCLEOTIDE SEQUENCE</scope>
</reference>
<evidence type="ECO:0000313" key="2">
    <source>
        <dbReference type="Proteomes" id="UP001432380"/>
    </source>
</evidence>
<name>A0AAX4JI76_9CAUD</name>
<organism evidence="1 2">
    <name type="scientific">Burkholderia phage vB_BpP_HN02</name>
    <dbReference type="NCBI Taxonomy" id="3116925"/>
    <lineage>
        <taxon>Viruses</taxon>
        <taxon>Duplodnaviria</taxon>
        <taxon>Heunggongvirae</taxon>
        <taxon>Uroviricota</taxon>
        <taxon>Caudoviricetes</taxon>
        <taxon>Schitoviridae</taxon>
    </lineage>
</organism>
<dbReference type="EMBL" id="PP079243">
    <property type="protein sequence ID" value="WVK90009.1"/>
    <property type="molecule type" value="Genomic_DNA"/>
</dbReference>
<accession>A0AAX4JI76</accession>
<protein>
    <submittedName>
        <fullName evidence="1">30 kDa protein</fullName>
    </submittedName>
</protein>
<evidence type="ECO:0000313" key="1">
    <source>
        <dbReference type="EMBL" id="WVK90009.1"/>
    </source>
</evidence>
<dbReference type="InterPro" id="IPR056209">
    <property type="entry name" value="SU10_adaptor"/>
</dbReference>
<dbReference type="Pfam" id="PF24175">
    <property type="entry name" value="SU10_adaptor"/>
    <property type="match status" value="1"/>
</dbReference>
<proteinExistence type="predicted"/>